<comment type="caution">
    <text evidence="2">The sequence shown here is derived from an EMBL/GenBank/DDBJ whole genome shotgun (WGS) entry which is preliminary data.</text>
</comment>
<name>A0ABU7IZG0_9FLAO</name>
<sequence>MEPDKFEKYIKNKMGEREISPSDEAWDKISSQLNSSKKESKPKYFWMGIAASLLILVSLSLFYFNSSNEIEGVENNKVVNTEDSDSNDKIKEEDRTINLVKEAPDAVVMEKETEKGTVNSKSEGNGLLPKLDLVQEDLSDTNSLATNTDRIELPEKTLELVLPKDILNAKIAEVIAQVDAIEANGKVSDGEVDSLLLNAQKDILREKLFNQDRTVNAMALLTEVEDELDQSFRDQIFESLKAGFLKVRTAVADRNN</sequence>
<reference evidence="2 3" key="1">
    <citation type="submission" date="2024-01" db="EMBL/GenBank/DDBJ databases">
        <title>Maribacter spp. originated from different algae showed divergent polysaccharides utilization ability.</title>
        <authorList>
            <person name="Wang H."/>
            <person name="Wu Y."/>
        </authorList>
    </citation>
    <scope>NUCLEOTIDE SEQUENCE [LARGE SCALE GENOMIC DNA]</scope>
    <source>
        <strain evidence="2 3">PR1</strain>
    </source>
</reference>
<keyword evidence="1" id="KW-0472">Membrane</keyword>
<dbReference type="Proteomes" id="UP001356308">
    <property type="component" value="Unassembled WGS sequence"/>
</dbReference>
<evidence type="ECO:0000313" key="2">
    <source>
        <dbReference type="EMBL" id="MEE1978161.1"/>
    </source>
</evidence>
<keyword evidence="3" id="KW-1185">Reference proteome</keyword>
<accession>A0ABU7IZG0</accession>
<protein>
    <recommendedName>
        <fullName evidence="4">Anti-sigma factor</fullName>
    </recommendedName>
</protein>
<feature type="transmembrane region" description="Helical" evidence="1">
    <location>
        <begin position="44"/>
        <end position="64"/>
    </location>
</feature>
<evidence type="ECO:0000313" key="3">
    <source>
        <dbReference type="Proteomes" id="UP001356308"/>
    </source>
</evidence>
<keyword evidence="1" id="KW-1133">Transmembrane helix</keyword>
<dbReference type="EMBL" id="JAZDDG010000010">
    <property type="protein sequence ID" value="MEE1978161.1"/>
    <property type="molecule type" value="Genomic_DNA"/>
</dbReference>
<gene>
    <name evidence="2" type="ORF">V1I91_18935</name>
</gene>
<evidence type="ECO:0008006" key="4">
    <source>
        <dbReference type="Google" id="ProtNLM"/>
    </source>
</evidence>
<evidence type="ECO:0000256" key="1">
    <source>
        <dbReference type="SAM" id="Phobius"/>
    </source>
</evidence>
<organism evidence="2 3">
    <name type="scientific">Maribacter cobaltidurans</name>
    <dbReference type="NCBI Taxonomy" id="1178778"/>
    <lineage>
        <taxon>Bacteria</taxon>
        <taxon>Pseudomonadati</taxon>
        <taxon>Bacteroidota</taxon>
        <taxon>Flavobacteriia</taxon>
        <taxon>Flavobacteriales</taxon>
        <taxon>Flavobacteriaceae</taxon>
        <taxon>Maribacter</taxon>
    </lineage>
</organism>
<dbReference type="RefSeq" id="WP_272652837.1">
    <property type="nucleotide sequence ID" value="NZ_JAZDDG010000010.1"/>
</dbReference>
<proteinExistence type="predicted"/>
<keyword evidence="1" id="KW-0812">Transmembrane</keyword>